<name>A0A1H9GG22_9GAMM</name>
<feature type="chain" id="PRO_5011582756" evidence="6">
    <location>
        <begin position="21"/>
        <end position="495"/>
    </location>
</feature>
<dbReference type="EMBL" id="FOFO01000036">
    <property type="protein sequence ID" value="SEQ48778.1"/>
    <property type="molecule type" value="Genomic_DNA"/>
</dbReference>
<keyword evidence="3 5" id="KW-0125">Carotenoid biosynthesis</keyword>
<dbReference type="NCBIfam" id="TIGR02734">
    <property type="entry name" value="crtI_fam"/>
    <property type="match status" value="1"/>
</dbReference>
<evidence type="ECO:0000256" key="1">
    <source>
        <dbReference type="ARBA" id="ARBA00004829"/>
    </source>
</evidence>
<dbReference type="PRINTS" id="PR00419">
    <property type="entry name" value="ADXRDTASE"/>
</dbReference>
<keyword evidence="4 5" id="KW-0560">Oxidoreductase</keyword>
<dbReference type="GO" id="GO:0016117">
    <property type="term" value="P:carotenoid biosynthetic process"/>
    <property type="evidence" value="ECO:0007669"/>
    <property type="project" value="UniProtKB-KW"/>
</dbReference>
<organism evidence="8 9">
    <name type="scientific">Ectothiorhodospira magna</name>
    <dbReference type="NCBI Taxonomy" id="867345"/>
    <lineage>
        <taxon>Bacteria</taxon>
        <taxon>Pseudomonadati</taxon>
        <taxon>Pseudomonadota</taxon>
        <taxon>Gammaproteobacteria</taxon>
        <taxon>Chromatiales</taxon>
        <taxon>Ectothiorhodospiraceae</taxon>
        <taxon>Ectothiorhodospira</taxon>
    </lineage>
</organism>
<dbReference type="Gene3D" id="3.50.50.60">
    <property type="entry name" value="FAD/NAD(P)-binding domain"/>
    <property type="match status" value="2"/>
</dbReference>
<dbReference type="InterPro" id="IPR036188">
    <property type="entry name" value="FAD/NAD-bd_sf"/>
</dbReference>
<evidence type="ECO:0000259" key="7">
    <source>
        <dbReference type="Pfam" id="PF01593"/>
    </source>
</evidence>
<feature type="domain" description="Amine oxidase" evidence="7">
    <location>
        <begin position="14"/>
        <end position="488"/>
    </location>
</feature>
<keyword evidence="9" id="KW-1185">Reference proteome</keyword>
<accession>A0A1H9GG22</accession>
<evidence type="ECO:0000256" key="4">
    <source>
        <dbReference type="ARBA" id="ARBA00023002"/>
    </source>
</evidence>
<dbReference type="RefSeq" id="WP_090209404.1">
    <property type="nucleotide sequence ID" value="NZ_FOFO01000036.1"/>
</dbReference>
<dbReference type="GO" id="GO:0016491">
    <property type="term" value="F:oxidoreductase activity"/>
    <property type="evidence" value="ECO:0007669"/>
    <property type="project" value="UniProtKB-KW"/>
</dbReference>
<comment type="pathway">
    <text evidence="1 5">Carotenoid biosynthesis.</text>
</comment>
<reference evidence="8 9" key="1">
    <citation type="submission" date="2016-10" db="EMBL/GenBank/DDBJ databases">
        <authorList>
            <person name="de Groot N.N."/>
        </authorList>
    </citation>
    <scope>NUCLEOTIDE SEQUENCE [LARGE SCALE GENOMIC DNA]</scope>
    <source>
        <strain evidence="8 9">B7-7</strain>
    </source>
</reference>
<dbReference type="OrthoDB" id="9774675at2"/>
<proteinExistence type="inferred from homology"/>
<dbReference type="SUPFAM" id="SSF51905">
    <property type="entry name" value="FAD/NAD(P)-binding domain"/>
    <property type="match status" value="1"/>
</dbReference>
<dbReference type="InterPro" id="IPR002937">
    <property type="entry name" value="Amino_oxidase"/>
</dbReference>
<evidence type="ECO:0000256" key="6">
    <source>
        <dbReference type="SAM" id="SignalP"/>
    </source>
</evidence>
<evidence type="ECO:0000256" key="5">
    <source>
        <dbReference type="RuleBase" id="RU362075"/>
    </source>
</evidence>
<evidence type="ECO:0000313" key="9">
    <source>
        <dbReference type="Proteomes" id="UP000199496"/>
    </source>
</evidence>
<dbReference type="STRING" id="867345.SAMN05421693_1367"/>
<evidence type="ECO:0000256" key="2">
    <source>
        <dbReference type="ARBA" id="ARBA00006046"/>
    </source>
</evidence>
<dbReference type="Proteomes" id="UP000199496">
    <property type="component" value="Unassembled WGS sequence"/>
</dbReference>
<protein>
    <submittedName>
        <fullName evidence="8">Phytoene desaturase</fullName>
    </submittedName>
</protein>
<feature type="signal peptide" evidence="6">
    <location>
        <begin position="1"/>
        <end position="20"/>
    </location>
</feature>
<dbReference type="AlphaFoldDB" id="A0A1H9GG22"/>
<dbReference type="Pfam" id="PF01593">
    <property type="entry name" value="Amino_oxidase"/>
    <property type="match status" value="1"/>
</dbReference>
<dbReference type="InterPro" id="IPR014105">
    <property type="entry name" value="Carotenoid/retinoid_OxRdtase"/>
</dbReference>
<dbReference type="PANTHER" id="PTHR43734">
    <property type="entry name" value="PHYTOENE DESATURASE"/>
    <property type="match status" value="1"/>
</dbReference>
<sequence>MTNKKKITIIGAGFSGMAAAATLAREGMDVTVIERHDIPGGRGRQFSAQGFTFDMGPSWYWMPDVIDDFFARFDRRVSDYFELKRLDPSYRIYFGKDDYVEIPASMEEAEALFEGIEPGAGAQLRAFMQEAEVKYTVGIGEFANKPCLSIMEFAQLRLLKYLFSMHLLRSFRSHISRYFKSPRIQRMLEFPILFLGGTGRTTPALYSMMNYGDIKLGTWYPMGGMHQLARAMHRLAEEQGVTFHFSTEATRIDTRDGKAVAVETNQGRFEADFIIASGDYHHMEQVLLPREARTYDQAYWDKRVMSPSSLIFYMGVNRKLEGLLHHTLLFDADFEAHAAQIYEDPQWPTEPSLYINVTSRTDPSVAPEGQENLMVLIPVAPGLEDTQAVRDRYYTLIMDRIEAITGQSIREHVVYCRSYAQNDFTEDYHAFKGNAYGLANTLMQTAFLKPRMQSRKLDNLYFAGQLTVPGPGVPPTILSGTIAAGEILGRCRSQS</sequence>
<keyword evidence="6" id="KW-0732">Signal</keyword>
<evidence type="ECO:0000256" key="3">
    <source>
        <dbReference type="ARBA" id="ARBA00022746"/>
    </source>
</evidence>
<evidence type="ECO:0000313" key="8">
    <source>
        <dbReference type="EMBL" id="SEQ48778.1"/>
    </source>
</evidence>
<dbReference type="PANTHER" id="PTHR43734:SF1">
    <property type="entry name" value="PHYTOENE DESATURASE"/>
    <property type="match status" value="1"/>
</dbReference>
<comment type="similarity">
    <text evidence="2 5">Belongs to the carotenoid/retinoid oxidoreductase family.</text>
</comment>
<gene>
    <name evidence="8" type="ORF">SAMN05421693_1367</name>
</gene>